<evidence type="ECO:0000256" key="9">
    <source>
        <dbReference type="ARBA" id="ARBA00031449"/>
    </source>
</evidence>
<evidence type="ECO:0000256" key="7">
    <source>
        <dbReference type="ARBA" id="ARBA00022833"/>
    </source>
</evidence>
<dbReference type="PANTHER" id="PTHR12589:SF7">
    <property type="entry name" value="6-PYRUVOYL TETRAHYDROBIOPTERIN SYNTHASE"/>
    <property type="match status" value="1"/>
</dbReference>
<evidence type="ECO:0000256" key="8">
    <source>
        <dbReference type="ARBA" id="ARBA00023239"/>
    </source>
</evidence>
<accession>A0A1G8EJW0</accession>
<dbReference type="GO" id="GO:0070497">
    <property type="term" value="F:6-carboxytetrahydropterin synthase activity"/>
    <property type="evidence" value="ECO:0007669"/>
    <property type="project" value="UniProtKB-EC"/>
</dbReference>
<dbReference type="AlphaFoldDB" id="A0A1G8EJW0"/>
<comment type="pathway">
    <text evidence="2">Purine metabolism; 7-cyano-7-deazaguanine biosynthesis.</text>
</comment>
<dbReference type="Proteomes" id="UP000198923">
    <property type="component" value="Unassembled WGS sequence"/>
</dbReference>
<evidence type="ECO:0000256" key="10">
    <source>
        <dbReference type="ARBA" id="ARBA00048807"/>
    </source>
</evidence>
<evidence type="ECO:0000313" key="12">
    <source>
        <dbReference type="Proteomes" id="UP000198923"/>
    </source>
</evidence>
<evidence type="ECO:0000256" key="3">
    <source>
        <dbReference type="ARBA" id="ARBA00008900"/>
    </source>
</evidence>
<comment type="catalytic activity">
    <reaction evidence="10">
        <text>7,8-dihydroneopterin 3'-triphosphate + H2O = 6-carboxy-5,6,7,8-tetrahydropterin + triphosphate + acetaldehyde + 2 H(+)</text>
        <dbReference type="Rhea" id="RHEA:27966"/>
        <dbReference type="ChEBI" id="CHEBI:15343"/>
        <dbReference type="ChEBI" id="CHEBI:15377"/>
        <dbReference type="ChEBI" id="CHEBI:15378"/>
        <dbReference type="ChEBI" id="CHEBI:18036"/>
        <dbReference type="ChEBI" id="CHEBI:58462"/>
        <dbReference type="ChEBI" id="CHEBI:61032"/>
        <dbReference type="EC" id="4.1.2.50"/>
    </reaction>
</comment>
<dbReference type="RefSeq" id="WP_093172330.1">
    <property type="nucleotide sequence ID" value="NZ_FNCN01000020.1"/>
</dbReference>
<keyword evidence="7" id="KW-0862">Zinc</keyword>
<dbReference type="SUPFAM" id="SSF55620">
    <property type="entry name" value="Tetrahydrobiopterin biosynthesis enzymes-like"/>
    <property type="match status" value="1"/>
</dbReference>
<dbReference type="EMBL" id="FNCN01000020">
    <property type="protein sequence ID" value="SDH70019.1"/>
    <property type="molecule type" value="Genomic_DNA"/>
</dbReference>
<dbReference type="PANTHER" id="PTHR12589">
    <property type="entry name" value="PYRUVOYL TETRAHYDROBIOPTERIN SYNTHASE"/>
    <property type="match status" value="1"/>
</dbReference>
<dbReference type="EC" id="4.1.2.50" evidence="4"/>
<evidence type="ECO:0000256" key="1">
    <source>
        <dbReference type="ARBA" id="ARBA00001947"/>
    </source>
</evidence>
<evidence type="ECO:0000256" key="4">
    <source>
        <dbReference type="ARBA" id="ARBA00012982"/>
    </source>
</evidence>
<keyword evidence="8" id="KW-0456">Lyase</keyword>
<sequence length="161" mass="18037">MYQAHLTHTFHAAHRLPHLGGKCANLHGHTWTTTVTITTPQLTEDGTIIEFGAFKTRMRTWIDNNLDHAALLGTDDPLTPSLREQGCRVAEFGRAPYGPHPWPTVEAVAELIAYHAQTWLAQAENHADEHGTWYSDTPTRCRITQVTVQETPTNTATWTES</sequence>
<keyword evidence="12" id="KW-1185">Reference proteome</keyword>
<reference evidence="11 12" key="1">
    <citation type="submission" date="2016-10" db="EMBL/GenBank/DDBJ databases">
        <authorList>
            <person name="de Groot N.N."/>
        </authorList>
    </citation>
    <scope>NUCLEOTIDE SEQUENCE [LARGE SCALE GENOMIC DNA]</scope>
    <source>
        <strain evidence="11 12">CPCC 201354</strain>
    </source>
</reference>
<name>A0A1G8EJW0_9ACTN</name>
<proteinExistence type="inferred from homology"/>
<gene>
    <name evidence="11" type="ORF">SAMN05421505_120127</name>
</gene>
<dbReference type="Pfam" id="PF01242">
    <property type="entry name" value="PTPS"/>
    <property type="match status" value="1"/>
</dbReference>
<dbReference type="GO" id="GO:0046872">
    <property type="term" value="F:metal ion binding"/>
    <property type="evidence" value="ECO:0007669"/>
    <property type="project" value="UniProtKB-KW"/>
</dbReference>
<dbReference type="Gene3D" id="3.30.479.10">
    <property type="entry name" value="6-pyruvoyl tetrahydropterin synthase/QueD"/>
    <property type="match status" value="1"/>
</dbReference>
<dbReference type="UniPathway" id="UPA00391"/>
<evidence type="ECO:0000313" key="11">
    <source>
        <dbReference type="EMBL" id="SDH70019.1"/>
    </source>
</evidence>
<protein>
    <recommendedName>
        <fullName evidence="5">6-carboxy-5,6,7,8-tetrahydropterin synthase</fullName>
        <ecNumber evidence="4">4.1.2.50</ecNumber>
    </recommendedName>
    <alternativeName>
        <fullName evidence="9">Queuosine biosynthesis protein QueD</fullName>
    </alternativeName>
</protein>
<comment type="cofactor">
    <cofactor evidence="1">
        <name>Zn(2+)</name>
        <dbReference type="ChEBI" id="CHEBI:29105"/>
    </cofactor>
</comment>
<dbReference type="InterPro" id="IPR007115">
    <property type="entry name" value="6-PTP_synth/QueD"/>
</dbReference>
<comment type="similarity">
    <text evidence="3">Belongs to the PTPS family. QueD subfamily.</text>
</comment>
<dbReference type="STRING" id="504805.SAMN05421505_120127"/>
<dbReference type="OrthoDB" id="9804698at2"/>
<evidence type="ECO:0000256" key="5">
    <source>
        <dbReference type="ARBA" id="ARBA00018141"/>
    </source>
</evidence>
<evidence type="ECO:0000256" key="2">
    <source>
        <dbReference type="ARBA" id="ARBA00005061"/>
    </source>
</evidence>
<organism evidence="11 12">
    <name type="scientific">Sinosporangium album</name>
    <dbReference type="NCBI Taxonomy" id="504805"/>
    <lineage>
        <taxon>Bacteria</taxon>
        <taxon>Bacillati</taxon>
        <taxon>Actinomycetota</taxon>
        <taxon>Actinomycetes</taxon>
        <taxon>Streptosporangiales</taxon>
        <taxon>Streptosporangiaceae</taxon>
        <taxon>Sinosporangium</taxon>
    </lineage>
</organism>
<dbReference type="InterPro" id="IPR038418">
    <property type="entry name" value="6-PTP_synth/QueD_sf"/>
</dbReference>
<keyword evidence="6" id="KW-0479">Metal-binding</keyword>
<evidence type="ECO:0000256" key="6">
    <source>
        <dbReference type="ARBA" id="ARBA00022723"/>
    </source>
</evidence>